<dbReference type="InterPro" id="IPR024455">
    <property type="entry name" value="Phage_capsid"/>
</dbReference>
<dbReference type="EMBL" id="OMOF01000351">
    <property type="protein sequence ID" value="SPF48418.1"/>
    <property type="molecule type" value="Genomic_DNA"/>
</dbReference>
<dbReference type="Proteomes" id="UP000238916">
    <property type="component" value="Unassembled WGS sequence"/>
</dbReference>
<dbReference type="NCBIfam" id="TIGR01554">
    <property type="entry name" value="major_cap_HK97"/>
    <property type="match status" value="1"/>
</dbReference>
<organism evidence="3 4">
    <name type="scientific">Candidatus Desulfosporosinus infrequens</name>
    <dbReference type="NCBI Taxonomy" id="2043169"/>
    <lineage>
        <taxon>Bacteria</taxon>
        <taxon>Bacillati</taxon>
        <taxon>Bacillota</taxon>
        <taxon>Clostridia</taxon>
        <taxon>Eubacteriales</taxon>
        <taxon>Desulfitobacteriaceae</taxon>
        <taxon>Desulfosporosinus</taxon>
    </lineage>
</organism>
<proteinExistence type="predicted"/>
<dbReference type="AlphaFoldDB" id="A0A2U3L962"/>
<gene>
    <name evidence="3" type="ORF">SBF1_4140003</name>
</gene>
<dbReference type="Gene3D" id="3.30.2320.10">
    <property type="entry name" value="hypothetical protein PF0899 domain"/>
    <property type="match status" value="1"/>
</dbReference>
<dbReference type="Pfam" id="PF05065">
    <property type="entry name" value="Phage_capsid"/>
    <property type="match status" value="1"/>
</dbReference>
<reference evidence="4" key="1">
    <citation type="submission" date="2018-02" db="EMBL/GenBank/DDBJ databases">
        <authorList>
            <person name="Hausmann B."/>
        </authorList>
    </citation>
    <scope>NUCLEOTIDE SEQUENCE [LARGE SCALE GENOMIC DNA]</scope>
    <source>
        <strain evidence="4">Peat soil MAG SbF1</strain>
    </source>
</reference>
<comment type="subcellular location">
    <subcellularLocation>
        <location evidence="1">Virion</location>
    </subcellularLocation>
</comment>
<evidence type="ECO:0000313" key="3">
    <source>
        <dbReference type="EMBL" id="SPF48418.1"/>
    </source>
</evidence>
<evidence type="ECO:0000313" key="4">
    <source>
        <dbReference type="Proteomes" id="UP000238916"/>
    </source>
</evidence>
<dbReference type="InterPro" id="IPR054612">
    <property type="entry name" value="Phage_capsid-like_C"/>
</dbReference>
<evidence type="ECO:0000256" key="1">
    <source>
        <dbReference type="ARBA" id="ARBA00004328"/>
    </source>
</evidence>
<sequence>MLKRLKEIEARKTEIRNSIESGQNLTETEIQGIDVELTTLATEERGIFTKMDILERAKGGNLGSLTPVTEQRIGFMGQGGLSAAEFDQAEARKTKEYRSAFFHMLQSGKDRLTTEERNILERGNSIGNGRNLVELRYTSASGSAGAAIPQITLDQVVEKMLIVSAVYPFISKYNLKGNLKVPYENVTNDAQWTAESTPAASSTDALNNLLLGAYDLIKTVQVSRVVEQLSVDAFEAYIVDKLFRKLMTAIENAVLNGTGSTNNQPTGILNAVTWNGSNQLNYGKSGANLSSLTYDNFTALKGMLSAPYHPGAYWVMSSNTLYSGVCSIKDALARPIFLENAQWGLSTANGQQVDYANTAVVGRILGSPVIMSPYIPDGKILLGDLRFYHFNLSVDILIEKSYEIGFLNNDVWYKGWLLADGGVSQQEAFVMMQPHA</sequence>
<feature type="domain" description="Phage capsid-like C-terminal" evidence="2">
    <location>
        <begin position="145"/>
        <end position="433"/>
    </location>
</feature>
<dbReference type="Gene3D" id="3.30.2400.10">
    <property type="entry name" value="Major capsid protein gp5"/>
    <property type="match status" value="1"/>
</dbReference>
<accession>A0A2U3L962</accession>
<dbReference type="SUPFAM" id="SSF56563">
    <property type="entry name" value="Major capsid protein gp5"/>
    <property type="match status" value="1"/>
</dbReference>
<evidence type="ECO:0000259" key="2">
    <source>
        <dbReference type="Pfam" id="PF05065"/>
    </source>
</evidence>
<name>A0A2U3L962_9FIRM</name>
<dbReference type="OrthoDB" id="1887172at2"/>
<protein>
    <submittedName>
        <fullName evidence="3">Putative Phage major capsid protein, HK97 family</fullName>
    </submittedName>
</protein>